<gene>
    <name evidence="3" type="ORF">SAMN05443549_101653</name>
</gene>
<feature type="signal peptide" evidence="1">
    <location>
        <begin position="1"/>
        <end position="22"/>
    </location>
</feature>
<dbReference type="Pfam" id="PF13472">
    <property type="entry name" value="Lipase_GDSL_2"/>
    <property type="match status" value="1"/>
</dbReference>
<dbReference type="GO" id="GO:0016788">
    <property type="term" value="F:hydrolase activity, acting on ester bonds"/>
    <property type="evidence" value="ECO:0007669"/>
    <property type="project" value="UniProtKB-ARBA"/>
</dbReference>
<dbReference type="RefSeq" id="WP_073367874.1">
    <property type="nucleotide sequence ID" value="NZ_FQWB01000001.1"/>
</dbReference>
<dbReference type="EMBL" id="FQWB01000001">
    <property type="protein sequence ID" value="SHF87390.1"/>
    <property type="molecule type" value="Genomic_DNA"/>
</dbReference>
<name>A0A1M5F707_9FLAO</name>
<dbReference type="Proteomes" id="UP000184516">
    <property type="component" value="Unassembled WGS sequence"/>
</dbReference>
<keyword evidence="4" id="KW-1185">Reference proteome</keyword>
<evidence type="ECO:0000259" key="2">
    <source>
        <dbReference type="Pfam" id="PF13472"/>
    </source>
</evidence>
<dbReference type="InterPro" id="IPR036514">
    <property type="entry name" value="SGNH_hydro_sf"/>
</dbReference>
<dbReference type="OrthoDB" id="9790057at2"/>
<proteinExistence type="predicted"/>
<evidence type="ECO:0000256" key="1">
    <source>
        <dbReference type="SAM" id="SignalP"/>
    </source>
</evidence>
<feature type="chain" id="PRO_5012477274" evidence="1">
    <location>
        <begin position="23"/>
        <end position="219"/>
    </location>
</feature>
<feature type="domain" description="SGNH hydrolase-type esterase" evidence="2">
    <location>
        <begin position="65"/>
        <end position="207"/>
    </location>
</feature>
<dbReference type="SUPFAM" id="SSF52266">
    <property type="entry name" value="SGNH hydrolase"/>
    <property type="match status" value="1"/>
</dbReference>
<organism evidence="3 4">
    <name type="scientific">Flavobacterium fluvii</name>
    <dbReference type="NCBI Taxonomy" id="468056"/>
    <lineage>
        <taxon>Bacteria</taxon>
        <taxon>Pseudomonadati</taxon>
        <taxon>Bacteroidota</taxon>
        <taxon>Flavobacteriia</taxon>
        <taxon>Flavobacteriales</taxon>
        <taxon>Flavobacteriaceae</taxon>
        <taxon>Flavobacterium</taxon>
    </lineage>
</organism>
<dbReference type="AlphaFoldDB" id="A0A1M5F707"/>
<keyword evidence="1" id="KW-0732">Signal</keyword>
<dbReference type="InterPro" id="IPR013830">
    <property type="entry name" value="SGNH_hydro"/>
</dbReference>
<accession>A0A1M5F707</accession>
<dbReference type="STRING" id="468056.SAMN05443549_101653"/>
<protein>
    <submittedName>
        <fullName evidence="3">Lysophospholipase L1</fullName>
    </submittedName>
</protein>
<reference evidence="4" key="1">
    <citation type="submission" date="2016-11" db="EMBL/GenBank/DDBJ databases">
        <authorList>
            <person name="Varghese N."/>
            <person name="Submissions S."/>
        </authorList>
    </citation>
    <scope>NUCLEOTIDE SEQUENCE [LARGE SCALE GENOMIC DNA]</scope>
    <source>
        <strain evidence="4">DSM 19978</strain>
    </source>
</reference>
<evidence type="ECO:0000313" key="4">
    <source>
        <dbReference type="Proteomes" id="UP000184516"/>
    </source>
</evidence>
<evidence type="ECO:0000313" key="3">
    <source>
        <dbReference type="EMBL" id="SHF87390.1"/>
    </source>
</evidence>
<dbReference type="Gene3D" id="3.40.50.1110">
    <property type="entry name" value="SGNH hydrolase"/>
    <property type="match status" value="1"/>
</dbReference>
<sequence length="219" mass="25375">MRFKKTLLFSLLAFFILNTVQSQKFKADVLAFKKQDSIAFPPSNAILFIGSSSFTKWKDVSSCFPGYTIINRAFGGSTLLDVIHYEKEIIFPYKPKQIVIYCGENDIASSDTISGKTVFERFKILYGDIRKVYPKTSIVYLSMKPSPSRWKMKERMINGNELIRDFIKKQKNTVFVSVWEKMLDSNNQPIPTIFLEDRLHMNAQGYSIWQKILEPVLLK</sequence>